<dbReference type="EMBL" id="MLJW01000077">
    <property type="protein sequence ID" value="OIR02185.1"/>
    <property type="molecule type" value="Genomic_DNA"/>
</dbReference>
<sequence>MNETPTALGSWPNAPLALVLAQVRYAPTSDTAPDLVLERIKRAAGPQFSSTQNLHQITLMFGPIGQADALPQHKAEDHGYNLRTQKNDEAFILNPGVFSFMTAAYVDSSHFAERWKSFMAALFNGNELQIDRIGLRYIDFIIPSKGHVPEDYFQEIGRSPSSLGKQSEFATSMFDFLRDDGGRLRVQYFRGEGDPELPPDLQGGVIIPAHRPRHHKGDAAGVLDMDRWRPVGMPLSSETTADAIIALREDIARSFRNIMTELAHREWAGLTARG</sequence>
<organism evidence="1">
    <name type="scientific">mine drainage metagenome</name>
    <dbReference type="NCBI Taxonomy" id="410659"/>
    <lineage>
        <taxon>unclassified sequences</taxon>
        <taxon>metagenomes</taxon>
        <taxon>ecological metagenomes</taxon>
    </lineage>
</organism>
<dbReference type="AlphaFoldDB" id="A0A1J5S1C2"/>
<reference evidence="1" key="1">
    <citation type="submission" date="2016-10" db="EMBL/GenBank/DDBJ databases">
        <title>Sequence of Gallionella enrichment culture.</title>
        <authorList>
            <person name="Poehlein A."/>
            <person name="Muehling M."/>
            <person name="Daniel R."/>
        </authorList>
    </citation>
    <scope>NUCLEOTIDE SEQUENCE</scope>
</reference>
<accession>A0A1J5S1C2</accession>
<protein>
    <recommendedName>
        <fullName evidence="2">TIGR04255 family protein</fullName>
    </recommendedName>
</protein>
<evidence type="ECO:0000313" key="1">
    <source>
        <dbReference type="EMBL" id="OIR02185.1"/>
    </source>
</evidence>
<evidence type="ECO:0008006" key="2">
    <source>
        <dbReference type="Google" id="ProtNLM"/>
    </source>
</evidence>
<comment type="caution">
    <text evidence="1">The sequence shown here is derived from an EMBL/GenBank/DDBJ whole genome shotgun (WGS) entry which is preliminary data.</text>
</comment>
<name>A0A1J5S1C2_9ZZZZ</name>
<dbReference type="NCBIfam" id="TIGR04255">
    <property type="entry name" value="sporadTIGR04255"/>
    <property type="match status" value="1"/>
</dbReference>
<gene>
    <name evidence="1" type="ORF">GALL_158050</name>
</gene>
<proteinExistence type="predicted"/>
<dbReference type="InterPro" id="IPR026349">
    <property type="entry name" value="CHP04255"/>
</dbReference>